<proteinExistence type="predicted"/>
<gene>
    <name evidence="1" type="ORF">CI1B_07550</name>
</gene>
<organism evidence="1 2">
    <name type="scientific">Bradyrhizobium ivorense</name>
    <dbReference type="NCBI Taxonomy" id="2511166"/>
    <lineage>
        <taxon>Bacteria</taxon>
        <taxon>Pseudomonadati</taxon>
        <taxon>Pseudomonadota</taxon>
        <taxon>Alphaproteobacteria</taxon>
        <taxon>Hyphomicrobiales</taxon>
        <taxon>Nitrobacteraceae</taxon>
        <taxon>Bradyrhizobium</taxon>
    </lineage>
</organism>
<sequence>MRNCPGVKGVCMISEYWNSTPELPDVSSGGYGQRRLRTVAGSERRPPATLHGVVFRHFGDGCQIGAAMEAMRLTAAVTRIALPTRIPDLAGRFIAFREYGPEPEACRRLLGGPALAC</sequence>
<evidence type="ECO:0000313" key="1">
    <source>
        <dbReference type="EMBL" id="VIO65649.1"/>
    </source>
</evidence>
<dbReference type="Proteomes" id="UP000328092">
    <property type="component" value="Unassembled WGS sequence"/>
</dbReference>
<comment type="caution">
    <text evidence="1">The sequence shown here is derived from an EMBL/GenBank/DDBJ whole genome shotgun (WGS) entry which is preliminary data.</text>
</comment>
<dbReference type="EMBL" id="CAADFC020000004">
    <property type="protein sequence ID" value="VIO65649.1"/>
    <property type="molecule type" value="Genomic_DNA"/>
</dbReference>
<accession>A0A508ST23</accession>
<name>A0A508ST23_9BRAD</name>
<evidence type="ECO:0000313" key="2">
    <source>
        <dbReference type="Proteomes" id="UP000328092"/>
    </source>
</evidence>
<dbReference type="AlphaFoldDB" id="A0A508ST23"/>
<protein>
    <submittedName>
        <fullName evidence="1">Uncharacterized protein</fullName>
    </submittedName>
</protein>
<reference evidence="1" key="1">
    <citation type="submission" date="2019-02" db="EMBL/GenBank/DDBJ databases">
        <authorList>
            <person name="Pothier F.J."/>
        </authorList>
    </citation>
    <scope>NUCLEOTIDE SEQUENCE</scope>
    <source>
        <strain evidence="1">CI-1B</strain>
    </source>
</reference>
<keyword evidence="2" id="KW-1185">Reference proteome</keyword>